<comment type="caution">
    <text evidence="2">The sequence shown here is derived from an EMBL/GenBank/DDBJ whole genome shotgun (WGS) entry which is preliminary data.</text>
</comment>
<keyword evidence="3" id="KW-1185">Reference proteome</keyword>
<dbReference type="InterPro" id="IPR025419">
    <property type="entry name" value="DUF4142"/>
</dbReference>
<dbReference type="InterPro" id="IPR012347">
    <property type="entry name" value="Ferritin-like"/>
</dbReference>
<accession>A0ABP7QM62</accession>
<dbReference type="RefSeq" id="WP_259089993.1">
    <property type="nucleotide sequence ID" value="NZ_BAAAZC010000027.1"/>
</dbReference>
<dbReference type="Proteomes" id="UP001500742">
    <property type="component" value="Unassembled WGS sequence"/>
</dbReference>
<dbReference type="PANTHER" id="PTHR38593">
    <property type="entry name" value="BLR2558 PROTEIN"/>
    <property type="match status" value="1"/>
</dbReference>
<organism evidence="2 3">
    <name type="scientific">Mucilaginibacter dorajii</name>
    <dbReference type="NCBI Taxonomy" id="692994"/>
    <lineage>
        <taxon>Bacteria</taxon>
        <taxon>Pseudomonadati</taxon>
        <taxon>Bacteroidota</taxon>
        <taxon>Sphingobacteriia</taxon>
        <taxon>Sphingobacteriales</taxon>
        <taxon>Sphingobacteriaceae</taxon>
        <taxon>Mucilaginibacter</taxon>
    </lineage>
</organism>
<dbReference type="Gene3D" id="1.20.1260.10">
    <property type="match status" value="1"/>
</dbReference>
<evidence type="ECO:0000313" key="2">
    <source>
        <dbReference type="EMBL" id="GAA3983595.1"/>
    </source>
</evidence>
<protein>
    <recommendedName>
        <fullName evidence="1">DUF4142 domain-containing protein</fullName>
    </recommendedName>
</protein>
<dbReference type="PROSITE" id="PS51257">
    <property type="entry name" value="PROKAR_LIPOPROTEIN"/>
    <property type="match status" value="1"/>
</dbReference>
<gene>
    <name evidence="2" type="ORF">GCM10022210_39140</name>
</gene>
<dbReference type="PANTHER" id="PTHR38593:SF1">
    <property type="entry name" value="BLR2558 PROTEIN"/>
    <property type="match status" value="1"/>
</dbReference>
<dbReference type="Pfam" id="PF13628">
    <property type="entry name" value="DUF4142"/>
    <property type="match status" value="1"/>
</dbReference>
<evidence type="ECO:0000313" key="3">
    <source>
        <dbReference type="Proteomes" id="UP001500742"/>
    </source>
</evidence>
<feature type="domain" description="DUF4142" evidence="1">
    <location>
        <begin position="41"/>
        <end position="171"/>
    </location>
</feature>
<proteinExistence type="predicted"/>
<dbReference type="EMBL" id="BAAAZC010000027">
    <property type="protein sequence ID" value="GAA3983595.1"/>
    <property type="molecule type" value="Genomic_DNA"/>
</dbReference>
<name>A0ABP7QM62_9SPHI</name>
<sequence length="180" mass="19836">MKQIASFLLGLITLISVQSCQSNKRANNYNDKALVDDSGLMFLKNGMEGSLITIKASGLAISNSKNQQVIQFAKAMIDDHTLLADNLKKLETDNFVSAEDTISPANLQLITDLEQKKAAEFDKAYMGMVVSQHEQDLTLFKAAAQNKSPNLSDFARKAMPSLQAHLDSARMISTTLYKVY</sequence>
<reference evidence="3" key="1">
    <citation type="journal article" date="2019" name="Int. J. Syst. Evol. Microbiol.">
        <title>The Global Catalogue of Microorganisms (GCM) 10K type strain sequencing project: providing services to taxonomists for standard genome sequencing and annotation.</title>
        <authorList>
            <consortium name="The Broad Institute Genomics Platform"/>
            <consortium name="The Broad Institute Genome Sequencing Center for Infectious Disease"/>
            <person name="Wu L."/>
            <person name="Ma J."/>
        </authorList>
    </citation>
    <scope>NUCLEOTIDE SEQUENCE [LARGE SCALE GENOMIC DNA]</scope>
    <source>
        <strain evidence="3">JCM 16601</strain>
    </source>
</reference>
<evidence type="ECO:0000259" key="1">
    <source>
        <dbReference type="Pfam" id="PF13628"/>
    </source>
</evidence>